<dbReference type="EMBL" id="FQNC01000045">
    <property type="protein sequence ID" value="SGY62691.1"/>
    <property type="molecule type" value="Genomic_DNA"/>
</dbReference>
<evidence type="ECO:0000313" key="5">
    <source>
        <dbReference type="EMBL" id="SGY62691.1"/>
    </source>
</evidence>
<dbReference type="Gene3D" id="3.10.400.20">
    <property type="match status" value="1"/>
</dbReference>
<evidence type="ECO:0000256" key="2">
    <source>
        <dbReference type="ARBA" id="ARBA00022490"/>
    </source>
</evidence>
<accession>A0A2X0PA51</accession>
<comment type="subcellular location">
    <subcellularLocation>
        <location evidence="1">Cytoplasm</location>
    </subcellularLocation>
</comment>
<dbReference type="InterPro" id="IPR002478">
    <property type="entry name" value="PUA"/>
</dbReference>
<dbReference type="CDD" id="cd21155">
    <property type="entry name" value="PUA_MCTS-1-like"/>
    <property type="match status" value="1"/>
</dbReference>
<dbReference type="SMART" id="SM00359">
    <property type="entry name" value="PUA"/>
    <property type="match status" value="1"/>
</dbReference>
<feature type="compositionally biased region" description="Gly residues" evidence="3">
    <location>
        <begin position="102"/>
        <end position="116"/>
    </location>
</feature>
<reference evidence="5 6" key="1">
    <citation type="submission" date="2016-11" db="EMBL/GenBank/DDBJ databases">
        <authorList>
            <person name="Jaros S."/>
            <person name="Januszkiewicz K."/>
            <person name="Wedrychowicz H."/>
        </authorList>
    </citation>
    <scope>NUCLEOTIDE SEQUENCE [LARGE SCALE GENOMIC DNA]</scope>
</reference>
<feature type="region of interest" description="Disordered" evidence="3">
    <location>
        <begin position="59"/>
        <end position="136"/>
    </location>
</feature>
<dbReference type="InterPro" id="IPR041366">
    <property type="entry name" value="Pre-PUA"/>
</dbReference>
<dbReference type="STRING" id="796604.A0A2X0PA51"/>
<evidence type="ECO:0000313" key="6">
    <source>
        <dbReference type="Proteomes" id="UP000249464"/>
    </source>
</evidence>
<dbReference type="CDD" id="cd11609">
    <property type="entry name" value="MCT1_N"/>
    <property type="match status" value="1"/>
</dbReference>
<dbReference type="SUPFAM" id="SSF88697">
    <property type="entry name" value="PUA domain-like"/>
    <property type="match status" value="1"/>
</dbReference>
<dbReference type="AlphaFoldDB" id="A0A2X0PA51"/>
<dbReference type="InterPro" id="IPR004521">
    <property type="entry name" value="Uncharacterised_CHP00451"/>
</dbReference>
<dbReference type="Proteomes" id="UP000249464">
    <property type="component" value="Unassembled WGS sequence"/>
</dbReference>
<dbReference type="InterPro" id="IPR016437">
    <property type="entry name" value="MCT-1/Tma20"/>
</dbReference>
<feature type="domain" description="PUA" evidence="4">
    <location>
        <begin position="198"/>
        <end position="280"/>
    </location>
</feature>
<feature type="compositionally biased region" description="Acidic residues" evidence="3">
    <location>
        <begin position="65"/>
        <end position="74"/>
    </location>
</feature>
<name>A0A2X0PA51_9BASI</name>
<dbReference type="InterPro" id="IPR015947">
    <property type="entry name" value="PUA-like_sf"/>
</dbReference>
<keyword evidence="6" id="KW-1185">Reference proteome</keyword>
<dbReference type="GO" id="GO:0001731">
    <property type="term" value="P:formation of translation preinitiation complex"/>
    <property type="evidence" value="ECO:0007669"/>
    <property type="project" value="TreeGrafter"/>
</dbReference>
<dbReference type="PANTHER" id="PTHR22798">
    <property type="entry name" value="MCT-1 PROTEIN"/>
    <property type="match status" value="1"/>
</dbReference>
<evidence type="ECO:0000256" key="3">
    <source>
        <dbReference type="SAM" id="MobiDB-lite"/>
    </source>
</evidence>
<protein>
    <submittedName>
        <fullName evidence="5">BQ5605_C007g04722 protein</fullName>
    </submittedName>
</protein>
<dbReference type="PROSITE" id="PS50890">
    <property type="entry name" value="PUA"/>
    <property type="match status" value="1"/>
</dbReference>
<proteinExistence type="predicted"/>
<gene>
    <name evidence="5" type="primary">BQ5605_C007g04722</name>
    <name evidence="5" type="ORF">BQ5605_C007G04722</name>
</gene>
<evidence type="ECO:0000256" key="1">
    <source>
        <dbReference type="ARBA" id="ARBA00004496"/>
    </source>
</evidence>
<dbReference type="GO" id="GO:0005737">
    <property type="term" value="C:cytoplasm"/>
    <property type="evidence" value="ECO:0007669"/>
    <property type="project" value="UniProtKB-SubCell"/>
</dbReference>
<dbReference type="GO" id="GO:0003723">
    <property type="term" value="F:RNA binding"/>
    <property type="evidence" value="ECO:0007669"/>
    <property type="project" value="InterPro"/>
</dbReference>
<sequence>MNLYTVPPKHALPFFPCPRFHPKEDVASSTAIKSSIQRQHRAKLLSQITYLSLPALAPSASTSLDSDDDSEVEEQLLSSTKGRNKGAAKDKRKAAEAQASASGGGKGKGGKGGRGGKAVQEDEQPAAEEGATGTQQDGGDVLTVLDVLWPKKSQITLVKCREHISILALNGEPLFFQHFDGPYYPTLKVLHKYPEMLPKVGVDRGAIKFVLSGANIMCPGLTSPTAFLPPSEANIPVGHPVAVHAYGKEEALAIGLTAMSTDDIRSINKNMGVENVTYLGDDLWKVDKL</sequence>
<dbReference type="NCBIfam" id="TIGR00451">
    <property type="entry name" value="unchar_dom_2"/>
    <property type="match status" value="1"/>
</dbReference>
<evidence type="ECO:0000259" key="4">
    <source>
        <dbReference type="SMART" id="SM00359"/>
    </source>
</evidence>
<dbReference type="Pfam" id="PF01472">
    <property type="entry name" value="PUA"/>
    <property type="match status" value="1"/>
</dbReference>
<organism evidence="5 6">
    <name type="scientific">Microbotryum silenes-dioicae</name>
    <dbReference type="NCBI Taxonomy" id="796604"/>
    <lineage>
        <taxon>Eukaryota</taxon>
        <taxon>Fungi</taxon>
        <taxon>Dikarya</taxon>
        <taxon>Basidiomycota</taxon>
        <taxon>Pucciniomycotina</taxon>
        <taxon>Microbotryomycetes</taxon>
        <taxon>Microbotryales</taxon>
        <taxon>Microbotryaceae</taxon>
        <taxon>Microbotryum</taxon>
    </lineage>
</organism>
<dbReference type="Pfam" id="PF17832">
    <property type="entry name" value="Pre-PUA"/>
    <property type="match status" value="1"/>
</dbReference>
<keyword evidence="2" id="KW-0963">Cytoplasm</keyword>
<dbReference type="PANTHER" id="PTHR22798:SF0">
    <property type="entry name" value="MALIGNANT T-CELL-AMPLIFIED SEQUENCE 1"/>
    <property type="match status" value="1"/>
</dbReference>